<gene>
    <name evidence="14" type="ORF">CDD82_5657</name>
</gene>
<dbReference type="SUPFAM" id="SSF144122">
    <property type="entry name" value="Tim10-like"/>
    <property type="match status" value="1"/>
</dbReference>
<accession>A0A2C5YZS5</accession>
<organism evidence="14 15">
    <name type="scientific">Ophiocordyceps australis</name>
    <dbReference type="NCBI Taxonomy" id="1399860"/>
    <lineage>
        <taxon>Eukaryota</taxon>
        <taxon>Fungi</taxon>
        <taxon>Dikarya</taxon>
        <taxon>Ascomycota</taxon>
        <taxon>Pezizomycotina</taxon>
        <taxon>Sordariomycetes</taxon>
        <taxon>Hypocreomycetidae</taxon>
        <taxon>Hypocreales</taxon>
        <taxon>Ophiocordycipitaceae</taxon>
        <taxon>Ophiocordyceps</taxon>
    </lineage>
</organism>
<comment type="domain">
    <text evidence="12">The twin CX3C motif contains 4 conserved Cys residues that form 2 disulfide bonds in the mitochondrial intermembrane space.</text>
</comment>
<evidence type="ECO:0000259" key="13">
    <source>
        <dbReference type="Pfam" id="PF02953"/>
    </source>
</evidence>
<keyword evidence="5 12" id="KW-0472">Membrane</keyword>
<dbReference type="GO" id="GO:0045039">
    <property type="term" value="P:protein insertion into mitochondrial inner membrane"/>
    <property type="evidence" value="ECO:0007669"/>
    <property type="project" value="TreeGrafter"/>
</dbReference>
<evidence type="ECO:0000256" key="9">
    <source>
        <dbReference type="ARBA" id="ARBA00023128"/>
    </source>
</evidence>
<dbReference type="Proteomes" id="UP000224854">
    <property type="component" value="Unassembled WGS sequence"/>
</dbReference>
<sequence>MSFLSMGRQQPTSEQKIMAVESEMRMMADTYNRLQKACQAKCVPTDYREGELNKGEAVCLDRCTVKFLDASMKISEIMQQQGQAMSGAGGTPGAGAGLFGS</sequence>
<keyword evidence="5 12" id="KW-0999">Mitochondrion inner membrane</keyword>
<comment type="subcellular location">
    <subcellularLocation>
        <location evidence="1 12">Mitochondrion inner membrane</location>
        <topology evidence="1 12">Peripheral membrane protein</topology>
        <orientation evidence="1 12">Intermembrane side</orientation>
    </subcellularLocation>
</comment>
<comment type="similarity">
    <text evidence="2 12">Belongs to the small Tim family.</text>
</comment>
<evidence type="ECO:0000313" key="15">
    <source>
        <dbReference type="Proteomes" id="UP000224854"/>
    </source>
</evidence>
<evidence type="ECO:0000256" key="12">
    <source>
        <dbReference type="RuleBase" id="RU367043"/>
    </source>
</evidence>
<evidence type="ECO:0000256" key="6">
    <source>
        <dbReference type="ARBA" id="ARBA00022833"/>
    </source>
</evidence>
<proteinExistence type="inferred from homology"/>
<comment type="function">
    <text evidence="12">Mitochondrial intermembrane chaperone that participates in the import and insertion of some multi-pass transmembrane proteins into the mitochondrial inner membrane. Also required for the transfer of beta-barrel precursors from the TOM complex to the sorting and assembly machinery (SAM complex) of the outer membrane. Acts as a chaperone-like protein that protects the hydrophobic precursors from aggregation and guide them through the mitochondrial intermembrane space.</text>
</comment>
<keyword evidence="9 12" id="KW-0496">Mitochondrion</keyword>
<evidence type="ECO:0000256" key="5">
    <source>
        <dbReference type="ARBA" id="ARBA00022792"/>
    </source>
</evidence>
<evidence type="ECO:0000256" key="10">
    <source>
        <dbReference type="ARBA" id="ARBA00023157"/>
    </source>
</evidence>
<dbReference type="AlphaFoldDB" id="A0A2C5YZS5"/>
<evidence type="ECO:0000256" key="11">
    <source>
        <dbReference type="ARBA" id="ARBA00023186"/>
    </source>
</evidence>
<evidence type="ECO:0000313" key="14">
    <source>
        <dbReference type="EMBL" id="PHH73113.1"/>
    </source>
</evidence>
<evidence type="ECO:0000256" key="3">
    <source>
        <dbReference type="ARBA" id="ARBA00022448"/>
    </source>
</evidence>
<dbReference type="GO" id="GO:0005743">
    <property type="term" value="C:mitochondrial inner membrane"/>
    <property type="evidence" value="ECO:0007669"/>
    <property type="project" value="UniProtKB-SubCell"/>
</dbReference>
<comment type="caution">
    <text evidence="14">The sequence shown here is derived from an EMBL/GenBank/DDBJ whole genome shotgun (WGS) entry which is preliminary data.</text>
</comment>
<reference evidence="14 15" key="1">
    <citation type="submission" date="2017-06" db="EMBL/GenBank/DDBJ databases">
        <title>Ant-infecting Ophiocordyceps genomes reveal a high diversity of potential behavioral manipulation genes and a possible major role for enterotoxins.</title>
        <authorList>
            <person name="De Bekker C."/>
            <person name="Evans H.C."/>
            <person name="Brachmann A."/>
            <person name="Hughes D.P."/>
        </authorList>
    </citation>
    <scope>NUCLEOTIDE SEQUENCE [LARGE SCALE GENOMIC DNA]</scope>
    <source>
        <strain evidence="14 15">1348a</strain>
    </source>
</reference>
<dbReference type="Gene3D" id="1.10.287.810">
    <property type="entry name" value="Mitochondrial import inner membrane translocase subunit tim13 like domains"/>
    <property type="match status" value="1"/>
</dbReference>
<dbReference type="InterPro" id="IPR035427">
    <property type="entry name" value="Tim10-like_dom_sf"/>
</dbReference>
<keyword evidence="11 12" id="KW-0143">Chaperone</keyword>
<keyword evidence="8 12" id="KW-0811">Translocation</keyword>
<dbReference type="InterPro" id="IPR004217">
    <property type="entry name" value="Tim10-like"/>
</dbReference>
<evidence type="ECO:0000256" key="2">
    <source>
        <dbReference type="ARBA" id="ARBA00006720"/>
    </source>
</evidence>
<dbReference type="OrthoDB" id="274922at2759"/>
<dbReference type="EMBL" id="NJEU01000530">
    <property type="protein sequence ID" value="PHH73113.1"/>
    <property type="molecule type" value="Genomic_DNA"/>
</dbReference>
<evidence type="ECO:0000256" key="1">
    <source>
        <dbReference type="ARBA" id="ARBA00004137"/>
    </source>
</evidence>
<dbReference type="PANTHER" id="PTHR11038:SF16">
    <property type="entry name" value="MITOCHONDRIAL IMPORT INNER MEMBRANE TRANSLOCASE SUBUNIT TIM10"/>
    <property type="match status" value="1"/>
</dbReference>
<keyword evidence="7 12" id="KW-0653">Protein transport</keyword>
<dbReference type="Pfam" id="PF02953">
    <property type="entry name" value="zf-Tim10_DDP"/>
    <property type="match status" value="1"/>
</dbReference>
<keyword evidence="4" id="KW-0479">Metal-binding</keyword>
<evidence type="ECO:0000256" key="4">
    <source>
        <dbReference type="ARBA" id="ARBA00022723"/>
    </source>
</evidence>
<dbReference type="GO" id="GO:0015031">
    <property type="term" value="P:protein transport"/>
    <property type="evidence" value="ECO:0007669"/>
    <property type="project" value="UniProtKB-KW"/>
</dbReference>
<dbReference type="GO" id="GO:0046872">
    <property type="term" value="F:metal ion binding"/>
    <property type="evidence" value="ECO:0007669"/>
    <property type="project" value="UniProtKB-KW"/>
</dbReference>
<keyword evidence="3 12" id="KW-0813">Transport</keyword>
<evidence type="ECO:0000256" key="7">
    <source>
        <dbReference type="ARBA" id="ARBA00022927"/>
    </source>
</evidence>
<name>A0A2C5YZS5_9HYPO</name>
<protein>
    <recommendedName>
        <fullName evidence="12">Mitochondrial import inner membrane translocase subunit</fullName>
    </recommendedName>
</protein>
<dbReference type="PANTHER" id="PTHR11038">
    <property type="entry name" value="MITOCHONDRIAL IMPORT INNER MEMBRANE TRANSLOCASE SUBUNIT TIM10"/>
    <property type="match status" value="1"/>
</dbReference>
<evidence type="ECO:0000256" key="8">
    <source>
        <dbReference type="ARBA" id="ARBA00023010"/>
    </source>
</evidence>
<feature type="domain" description="Tim10-like" evidence="13">
    <location>
        <begin position="17"/>
        <end position="80"/>
    </location>
</feature>
<comment type="subunit">
    <text evidence="12">Heterohexamer.</text>
</comment>
<keyword evidence="15" id="KW-1185">Reference proteome</keyword>
<keyword evidence="10 12" id="KW-1015">Disulfide bond</keyword>
<keyword evidence="6" id="KW-0862">Zinc</keyword>